<gene>
    <name evidence="1" type="ORF">GLOTRDRAFT_133797</name>
</gene>
<proteinExistence type="predicted"/>
<dbReference type="HOGENOM" id="CLU_1686782_0_0_1"/>
<dbReference type="RefSeq" id="XP_007870948.1">
    <property type="nucleotide sequence ID" value="XM_007872757.1"/>
</dbReference>
<dbReference type="AlphaFoldDB" id="S7R8P8"/>
<dbReference type="EMBL" id="KB469314">
    <property type="protein sequence ID" value="EPQ50695.1"/>
    <property type="molecule type" value="Genomic_DNA"/>
</dbReference>
<reference evidence="1 2" key="1">
    <citation type="journal article" date="2012" name="Science">
        <title>The Paleozoic origin of enzymatic lignin decomposition reconstructed from 31 fungal genomes.</title>
        <authorList>
            <person name="Floudas D."/>
            <person name="Binder M."/>
            <person name="Riley R."/>
            <person name="Barry K."/>
            <person name="Blanchette R.A."/>
            <person name="Henrissat B."/>
            <person name="Martinez A.T."/>
            <person name="Otillar R."/>
            <person name="Spatafora J.W."/>
            <person name="Yadav J.S."/>
            <person name="Aerts A."/>
            <person name="Benoit I."/>
            <person name="Boyd A."/>
            <person name="Carlson A."/>
            <person name="Copeland A."/>
            <person name="Coutinho P.M."/>
            <person name="de Vries R.P."/>
            <person name="Ferreira P."/>
            <person name="Findley K."/>
            <person name="Foster B."/>
            <person name="Gaskell J."/>
            <person name="Glotzer D."/>
            <person name="Gorecki P."/>
            <person name="Heitman J."/>
            <person name="Hesse C."/>
            <person name="Hori C."/>
            <person name="Igarashi K."/>
            <person name="Jurgens J.A."/>
            <person name="Kallen N."/>
            <person name="Kersten P."/>
            <person name="Kohler A."/>
            <person name="Kuees U."/>
            <person name="Kumar T.K.A."/>
            <person name="Kuo A."/>
            <person name="LaButti K."/>
            <person name="Larrondo L.F."/>
            <person name="Lindquist E."/>
            <person name="Ling A."/>
            <person name="Lombard V."/>
            <person name="Lucas S."/>
            <person name="Lundell T."/>
            <person name="Martin R."/>
            <person name="McLaughlin D.J."/>
            <person name="Morgenstern I."/>
            <person name="Morin E."/>
            <person name="Murat C."/>
            <person name="Nagy L.G."/>
            <person name="Nolan M."/>
            <person name="Ohm R.A."/>
            <person name="Patyshakuliyeva A."/>
            <person name="Rokas A."/>
            <person name="Ruiz-Duenas F.J."/>
            <person name="Sabat G."/>
            <person name="Salamov A."/>
            <person name="Samejima M."/>
            <person name="Schmutz J."/>
            <person name="Slot J.C."/>
            <person name="St John F."/>
            <person name="Stenlid J."/>
            <person name="Sun H."/>
            <person name="Sun S."/>
            <person name="Syed K."/>
            <person name="Tsang A."/>
            <person name="Wiebenga A."/>
            <person name="Young D."/>
            <person name="Pisabarro A."/>
            <person name="Eastwood D.C."/>
            <person name="Martin F."/>
            <person name="Cullen D."/>
            <person name="Grigoriev I.V."/>
            <person name="Hibbett D.S."/>
        </authorList>
    </citation>
    <scope>NUCLEOTIDE SEQUENCE [LARGE SCALE GENOMIC DNA]</scope>
    <source>
        <strain evidence="1 2">ATCC 11539</strain>
    </source>
</reference>
<accession>S7R8P8</accession>
<name>S7R8P8_GLOTA</name>
<protein>
    <submittedName>
        <fullName evidence="1">Uncharacterized protein</fullName>
    </submittedName>
</protein>
<sequence length="156" mass="17230">MSESTIFCSQRQTHGGHVCREPEDADVLLCAPERTKLEVEDAGFVDVCIGRRYAPPVRKGMGGPQPGHERVQLSGVDKANLVRYLTQVFDEKQGGQQADLHTASGSMRIITTVVGLRPLRNDGKGQYELDRRCKQGRVFISDLEGTDDEDGEEQGE</sequence>
<organism evidence="1 2">
    <name type="scientific">Gloeophyllum trabeum (strain ATCC 11539 / FP-39264 / Madison 617)</name>
    <name type="common">Brown rot fungus</name>
    <dbReference type="NCBI Taxonomy" id="670483"/>
    <lineage>
        <taxon>Eukaryota</taxon>
        <taxon>Fungi</taxon>
        <taxon>Dikarya</taxon>
        <taxon>Basidiomycota</taxon>
        <taxon>Agaricomycotina</taxon>
        <taxon>Agaricomycetes</taxon>
        <taxon>Gloeophyllales</taxon>
        <taxon>Gloeophyllaceae</taxon>
        <taxon>Gloeophyllum</taxon>
    </lineage>
</organism>
<evidence type="ECO:0000313" key="2">
    <source>
        <dbReference type="Proteomes" id="UP000030669"/>
    </source>
</evidence>
<dbReference type="GeneID" id="19302801"/>
<keyword evidence="2" id="KW-1185">Reference proteome</keyword>
<dbReference type="OrthoDB" id="435460at2759"/>
<dbReference type="Proteomes" id="UP000030669">
    <property type="component" value="Unassembled WGS sequence"/>
</dbReference>
<evidence type="ECO:0000313" key="1">
    <source>
        <dbReference type="EMBL" id="EPQ50695.1"/>
    </source>
</evidence>
<dbReference type="KEGG" id="gtr:GLOTRDRAFT_133797"/>